<name>A0A498CAV8_9MICO</name>
<dbReference type="NCBIfam" id="TIGR03057">
    <property type="entry name" value="xxxLxxG_by_4"/>
    <property type="match status" value="5"/>
</dbReference>
<dbReference type="InterPro" id="IPR017500">
    <property type="entry name" value="Phage_infect_YhgE_N"/>
</dbReference>
<dbReference type="OrthoDB" id="9811483at2"/>
<evidence type="ECO:0000256" key="3">
    <source>
        <dbReference type="ARBA" id="ARBA00022989"/>
    </source>
</evidence>
<keyword evidence="3 5" id="KW-1133">Transmembrane helix</keyword>
<dbReference type="EMBL" id="RCDB01000001">
    <property type="protein sequence ID" value="RLK52825.1"/>
    <property type="molecule type" value="Genomic_DNA"/>
</dbReference>
<organism evidence="7 8">
    <name type="scientific">Microbacterium telephonicum</name>
    <dbReference type="NCBI Taxonomy" id="1714841"/>
    <lineage>
        <taxon>Bacteria</taxon>
        <taxon>Bacillati</taxon>
        <taxon>Actinomycetota</taxon>
        <taxon>Actinomycetes</taxon>
        <taxon>Micrococcales</taxon>
        <taxon>Microbacteriaceae</taxon>
        <taxon>Microbacterium</taxon>
    </lineage>
</organism>
<dbReference type="Gene3D" id="1.10.287.950">
    <property type="entry name" value="Methyl-accepting chemotaxis protein"/>
    <property type="match status" value="1"/>
</dbReference>
<feature type="transmembrane region" description="Helical" evidence="5">
    <location>
        <begin position="637"/>
        <end position="660"/>
    </location>
</feature>
<evidence type="ECO:0000256" key="1">
    <source>
        <dbReference type="ARBA" id="ARBA00004141"/>
    </source>
</evidence>
<dbReference type="InterPro" id="IPR023908">
    <property type="entry name" value="xxxLxxG_rpt"/>
</dbReference>
<feature type="transmembrane region" description="Helical" evidence="5">
    <location>
        <begin position="528"/>
        <end position="551"/>
    </location>
</feature>
<evidence type="ECO:0000256" key="2">
    <source>
        <dbReference type="ARBA" id="ARBA00022692"/>
    </source>
</evidence>
<dbReference type="InterPro" id="IPR011049">
    <property type="entry name" value="Serralysin-like_metalloprot_C"/>
</dbReference>
<comment type="subcellular location">
    <subcellularLocation>
        <location evidence="1">Membrane</location>
        <topology evidence="1">Multi-pass membrane protein</topology>
    </subcellularLocation>
</comment>
<comment type="caution">
    <text evidence="7">The sequence shown here is derived from an EMBL/GenBank/DDBJ whole genome shotgun (WGS) entry which is preliminary data.</text>
</comment>
<dbReference type="Pfam" id="PF12698">
    <property type="entry name" value="ABC2_membrane_3"/>
    <property type="match status" value="1"/>
</dbReference>
<keyword evidence="4 5" id="KW-0472">Membrane</keyword>
<evidence type="ECO:0000259" key="6">
    <source>
        <dbReference type="Pfam" id="PF12698"/>
    </source>
</evidence>
<feature type="transmembrane region" description="Helical" evidence="5">
    <location>
        <begin position="557"/>
        <end position="583"/>
    </location>
</feature>
<dbReference type="Gene3D" id="3.40.1710.10">
    <property type="entry name" value="abc type-2 transporter like domain"/>
    <property type="match status" value="1"/>
</dbReference>
<gene>
    <name evidence="7" type="ORF">C7474_0783</name>
</gene>
<accession>A0A498CAV8</accession>
<dbReference type="GO" id="GO:0016020">
    <property type="term" value="C:membrane"/>
    <property type="evidence" value="ECO:0007669"/>
    <property type="project" value="UniProtKB-SubCell"/>
</dbReference>
<dbReference type="Proteomes" id="UP000273158">
    <property type="component" value="Unassembled WGS sequence"/>
</dbReference>
<dbReference type="RefSeq" id="WP_121057612.1">
    <property type="nucleotide sequence ID" value="NZ_RCDB01000001.1"/>
</dbReference>
<dbReference type="PANTHER" id="PTHR43077">
    <property type="entry name" value="TRANSPORT PERMEASE YVFS-RELATED"/>
    <property type="match status" value="1"/>
</dbReference>
<reference evidence="7 8" key="1">
    <citation type="journal article" date="2015" name="Stand. Genomic Sci.">
        <title>Genomic Encyclopedia of Bacterial and Archaeal Type Strains, Phase III: the genomes of soil and plant-associated and newly described type strains.</title>
        <authorList>
            <person name="Whitman W.B."/>
            <person name="Woyke T."/>
            <person name="Klenk H.P."/>
            <person name="Zhou Y."/>
            <person name="Lilburn T.G."/>
            <person name="Beck B.J."/>
            <person name="De Vos P."/>
            <person name="Vandamme P."/>
            <person name="Eisen J.A."/>
            <person name="Garrity G."/>
            <person name="Hugenholtz P."/>
            <person name="Kyrpides N.C."/>
        </authorList>
    </citation>
    <scope>NUCLEOTIDE SEQUENCE [LARGE SCALE GENOMIC DNA]</scope>
    <source>
        <strain evidence="7 8">S2T63</strain>
    </source>
</reference>
<dbReference type="InterPro" id="IPR051328">
    <property type="entry name" value="T7SS_ABC-Transporter"/>
</dbReference>
<feature type="transmembrane region" description="Helical" evidence="5">
    <location>
        <begin position="482"/>
        <end position="507"/>
    </location>
</feature>
<evidence type="ECO:0000256" key="4">
    <source>
        <dbReference type="ARBA" id="ARBA00023136"/>
    </source>
</evidence>
<dbReference type="SUPFAM" id="SSF101967">
    <property type="entry name" value="Adhesin YadA, collagen-binding domain"/>
    <property type="match status" value="1"/>
</dbReference>
<evidence type="ECO:0000313" key="8">
    <source>
        <dbReference type="Proteomes" id="UP000273158"/>
    </source>
</evidence>
<feature type="domain" description="ABC-2 type transporter transmembrane" evidence="6">
    <location>
        <begin position="17"/>
        <end position="129"/>
    </location>
</feature>
<sequence length="678" mass="65952">MTLPLERARSRKPVTWLTLVGVLLLPVVIGGILITALYNPTERLDAMTVAVVNDDEPVTVGGQMAPLGRQLTAGLVEGSDDIPSNLTWTISNTDDAAEGLADGTYNAVVTIPQNFSAAATSTAPGSTPEKATIQVETAPDAHIVDDAITAQVTQAAASLMGQQLSEVYLENVLLGFTTIGDQLGEAADGAHQLADGAAQAADGAAQLPDGASALSSGAAQLGDGAGQIADGIGGLGSGATQLAGGLGTIAQKTREAGAGASQLAAGVSGGAAQLRATGLVPAKLSDGAATAATATKAYIAGLGQLASGCAASGAAPAFCAQLTAAVDPTAMQGAGGVIAATQGVSDGLTTFDREATAQIAGQFDTIATNIGTLAGGLDQLAGGVDQSTAGATALASGAGQLQTGADGLASGATQLADGATQLADGATQLSDGVGELATGTNTLADGLTTAVDQIPTYSDAEATDLATVVANPVTAEGVGTNLFGASAIPLLAMLALWFGGLASFVALQAVPRGALSSRRPSVLLALRAFLPAAGIGALQGALVAGIVQLAASYDAGTWWAFAGLSVVAGVVFAAVNQALVAVFGGAGRWISALVGVLAVATGIVSTVPGVLTSIAALMPTSPAYTAMLAALTPATGVAASLTGMIVWGALAFLVSVLAVARRRATTASAVLKASPALA</sequence>
<feature type="transmembrane region" description="Helical" evidence="5">
    <location>
        <begin position="16"/>
        <end position="38"/>
    </location>
</feature>
<evidence type="ECO:0000256" key="5">
    <source>
        <dbReference type="SAM" id="Phobius"/>
    </source>
</evidence>
<dbReference type="NCBIfam" id="TIGR03061">
    <property type="entry name" value="pip_yhgE_Nterm"/>
    <property type="match status" value="1"/>
</dbReference>
<proteinExistence type="predicted"/>
<keyword evidence="8" id="KW-1185">Reference proteome</keyword>
<protein>
    <submittedName>
        <fullName evidence="7">Putative membrane protein</fullName>
    </submittedName>
</protein>
<evidence type="ECO:0000313" key="7">
    <source>
        <dbReference type="EMBL" id="RLK52825.1"/>
    </source>
</evidence>
<keyword evidence="2 5" id="KW-0812">Transmembrane</keyword>
<dbReference type="GO" id="GO:0140359">
    <property type="term" value="F:ABC-type transporter activity"/>
    <property type="evidence" value="ECO:0007669"/>
    <property type="project" value="InterPro"/>
</dbReference>
<dbReference type="AlphaFoldDB" id="A0A498CAV8"/>
<feature type="transmembrane region" description="Helical" evidence="5">
    <location>
        <begin position="590"/>
        <end position="617"/>
    </location>
</feature>
<dbReference type="PANTHER" id="PTHR43077:SF10">
    <property type="entry name" value="TRANSPORT PERMEASE PROTEIN"/>
    <property type="match status" value="1"/>
</dbReference>
<dbReference type="InterPro" id="IPR013525">
    <property type="entry name" value="ABC2_TM"/>
</dbReference>